<gene>
    <name evidence="2" type="ORF">BKA02_001540</name>
</gene>
<evidence type="ECO:0000313" key="2">
    <source>
        <dbReference type="EMBL" id="NYD54485.1"/>
    </source>
</evidence>
<reference evidence="2 3" key="1">
    <citation type="submission" date="2020-07" db="EMBL/GenBank/DDBJ databases">
        <title>Sequencing the genomes of 1000 actinobacteria strains.</title>
        <authorList>
            <person name="Klenk H.-P."/>
        </authorList>
    </citation>
    <scope>NUCLEOTIDE SEQUENCE [LARGE SCALE GENOMIC DNA]</scope>
    <source>
        <strain evidence="2 3">DSM 22185</strain>
    </source>
</reference>
<evidence type="ECO:0000313" key="3">
    <source>
        <dbReference type="Proteomes" id="UP000552045"/>
    </source>
</evidence>
<dbReference type="EMBL" id="JACCBH010000001">
    <property type="protein sequence ID" value="NYD54485.1"/>
    <property type="molecule type" value="Genomic_DNA"/>
</dbReference>
<name>A0A7Y9EWR7_9MICO</name>
<evidence type="ECO:0008006" key="4">
    <source>
        <dbReference type="Google" id="ProtNLM"/>
    </source>
</evidence>
<dbReference type="Proteomes" id="UP000552045">
    <property type="component" value="Unassembled WGS sequence"/>
</dbReference>
<dbReference type="RefSeq" id="WP_179432832.1">
    <property type="nucleotide sequence ID" value="NZ_BAABLC010000001.1"/>
</dbReference>
<feature type="region of interest" description="Disordered" evidence="1">
    <location>
        <begin position="317"/>
        <end position="340"/>
    </location>
</feature>
<protein>
    <recommendedName>
        <fullName evidence="4">Tyr recombinase domain-containing protein</fullName>
    </recommendedName>
</protein>
<dbReference type="AlphaFoldDB" id="A0A7Y9EWR7"/>
<organism evidence="2 3">
    <name type="scientific">Microbacterium pseudoresistens</name>
    <dbReference type="NCBI Taxonomy" id="640634"/>
    <lineage>
        <taxon>Bacteria</taxon>
        <taxon>Bacillati</taxon>
        <taxon>Actinomycetota</taxon>
        <taxon>Actinomycetes</taxon>
        <taxon>Micrococcales</taxon>
        <taxon>Microbacteriaceae</taxon>
        <taxon>Microbacterium</taxon>
    </lineage>
</organism>
<evidence type="ECO:0000256" key="1">
    <source>
        <dbReference type="SAM" id="MobiDB-lite"/>
    </source>
</evidence>
<accession>A0A7Y9EWR7</accession>
<comment type="caution">
    <text evidence="2">The sequence shown here is derived from an EMBL/GenBank/DDBJ whole genome shotgun (WGS) entry which is preliminary data.</text>
</comment>
<proteinExistence type="predicted"/>
<keyword evidence="3" id="KW-1185">Reference proteome</keyword>
<sequence length="340" mass="38319">MATGTVDVDHSALDLLKQGAATRYFRRLLIESGVLPQIHVLQHELTLHVTALAGTLLPTSGNKLRRFYRWDILPKLHRRYRDRGRDLSMEAFIGQRGSLAAVVRFLAWMDARGMLLGNLDQRSLDHYAARIKTREPVDHFVRWATRSRLAGDLATHDRAARNTMATMTEEELWRATDVLLTDESVELEVRVAGLFVLVYAQLLGRTVSLKREQIIVTPERVTVQFGITPIVLDDAVGDLVRRQLSAEPRRGYAGGESPWLFEGLSPGAHMTAAYIRLRLAERGIRVRVSRETRMSLLSMRMPAAVIADVIGIGGHTADRRKRRSGGTWSDYPELRSNHAD</sequence>